<dbReference type="Pfam" id="PF00933">
    <property type="entry name" value="Glyco_hydro_3"/>
    <property type="match status" value="1"/>
</dbReference>
<dbReference type="GO" id="GO:0008422">
    <property type="term" value="F:beta-glucosidase activity"/>
    <property type="evidence" value="ECO:0007669"/>
    <property type="project" value="TreeGrafter"/>
</dbReference>
<sequence>MAQYQDSTLAPEVRAADLLRRMTLREKVGQLTQRLYGFACYRRVGDQIELTEEFQAEVARYGGLGALYGLHRADPWSGQDYETGLTDLLAVQARNQVQRYVLEHSRLGIPALFSSESPHGHQALDGYLLPVNLACGCCFAPALLEEAAAICGRQLRAMGIDLALVSALDVLRDPRWGRSEECFSEDPYLSAQMAAAVVRGYQGQGVDVVAKHLCAQGETTGGVNASAARIGPRELREIHLPPVKASVEAGAAAFMAAYNEIDGVYCHANRWLLTDLLRGEYGFQGFVMSDGVAIDQLDAVTGDRTASGALALQAGVDMGLWDTGFQQLEEAVARGLVEERQIDEAVTRILTEKFRRGLFEQPYIPETTAYQGYTPQAYPQVRALAERCLVLLKNTGGLLPLSAASPLRLGLVGPNADALYHQLGDYSPPVRAGAGITVKQGLERYLEAARSAVRLLYHPGCPMFAQDDAMAASALEAVSDCDVVIAVVGGSSSRFAGAGEFDANGAMKRQSQITMDCGENVDDCHLRLPGGQLELLRALKAAGKRVVTVLLGGRPYEMAELDACSDAILCCFYPGLTGGEAVARLLFGSAEPAGRLSVSLPDHVGQLPVYYNAKDSYCPGAYYNAGRPRYGFGCGLSYTAFAYTLVAPPAPDRLAVTFQVQNTGDRPGWAVPQLYLHRTQGAVTSRVRQLCGFEARRLEPGEAATLTIPIPPESLMQWDAAMVQRRLPGRIQWFLGDSGETYCEGVFVLP</sequence>
<dbReference type="Pfam" id="PF01915">
    <property type="entry name" value="Glyco_hydro_3_C"/>
    <property type="match status" value="1"/>
</dbReference>
<keyword evidence="3" id="KW-0326">Glycosidase</keyword>
<keyword evidence="2 3" id="KW-0378">Hydrolase</keyword>
<dbReference type="GO" id="GO:0009251">
    <property type="term" value="P:glucan catabolic process"/>
    <property type="evidence" value="ECO:0007669"/>
    <property type="project" value="TreeGrafter"/>
</dbReference>
<feature type="domain" description="Fibronectin type III-like" evidence="4">
    <location>
        <begin position="670"/>
        <end position="739"/>
    </location>
</feature>
<dbReference type="SUPFAM" id="SSF52279">
    <property type="entry name" value="Beta-D-glucan exohydrolase, C-terminal domain"/>
    <property type="match status" value="1"/>
</dbReference>
<dbReference type="Pfam" id="PF14310">
    <property type="entry name" value="Fn3-like"/>
    <property type="match status" value="1"/>
</dbReference>
<dbReference type="PROSITE" id="PS00775">
    <property type="entry name" value="GLYCOSYL_HYDROL_F3"/>
    <property type="match status" value="1"/>
</dbReference>
<dbReference type="InterPro" id="IPR002772">
    <property type="entry name" value="Glyco_hydro_3_C"/>
</dbReference>
<dbReference type="PRINTS" id="PR00133">
    <property type="entry name" value="GLHYDRLASE3"/>
</dbReference>
<dbReference type="AlphaFoldDB" id="A0A9D1CNC0"/>
<dbReference type="InterPro" id="IPR051915">
    <property type="entry name" value="Cellulose_Degrad_GH3"/>
</dbReference>
<dbReference type="InterPro" id="IPR001764">
    <property type="entry name" value="Glyco_hydro_3_N"/>
</dbReference>
<dbReference type="PANTHER" id="PTHR30620">
    <property type="entry name" value="PERIPLASMIC BETA-GLUCOSIDASE-RELATED"/>
    <property type="match status" value="1"/>
</dbReference>
<proteinExistence type="inferred from homology"/>
<evidence type="ECO:0000256" key="2">
    <source>
        <dbReference type="ARBA" id="ARBA00022801"/>
    </source>
</evidence>
<dbReference type="InterPro" id="IPR019800">
    <property type="entry name" value="Glyco_hydro_3_AS"/>
</dbReference>
<dbReference type="Proteomes" id="UP000886874">
    <property type="component" value="Unassembled WGS sequence"/>
</dbReference>
<dbReference type="InterPro" id="IPR036881">
    <property type="entry name" value="Glyco_hydro_3_C_sf"/>
</dbReference>
<evidence type="ECO:0000313" key="6">
    <source>
        <dbReference type="Proteomes" id="UP000886874"/>
    </source>
</evidence>
<dbReference type="InterPro" id="IPR026891">
    <property type="entry name" value="Fn3-like"/>
</dbReference>
<evidence type="ECO:0000256" key="1">
    <source>
        <dbReference type="ARBA" id="ARBA00005336"/>
    </source>
</evidence>
<gene>
    <name evidence="5" type="ORF">IAA67_03025</name>
</gene>
<protein>
    <submittedName>
        <fullName evidence="5">Glycoside hydrolase family 3 C-terminal domain-containing protein</fullName>
    </submittedName>
</protein>
<comment type="caution">
    <text evidence="5">The sequence shown here is derived from an EMBL/GenBank/DDBJ whole genome shotgun (WGS) entry which is preliminary data.</text>
</comment>
<dbReference type="Gene3D" id="2.60.40.10">
    <property type="entry name" value="Immunoglobulins"/>
    <property type="match status" value="1"/>
</dbReference>
<dbReference type="InterPro" id="IPR013783">
    <property type="entry name" value="Ig-like_fold"/>
</dbReference>
<dbReference type="InterPro" id="IPR036962">
    <property type="entry name" value="Glyco_hydro_3_N_sf"/>
</dbReference>
<dbReference type="InterPro" id="IPR017853">
    <property type="entry name" value="GH"/>
</dbReference>
<dbReference type="Gene3D" id="3.40.50.1700">
    <property type="entry name" value="Glycoside hydrolase family 3 C-terminal domain"/>
    <property type="match status" value="1"/>
</dbReference>
<evidence type="ECO:0000313" key="5">
    <source>
        <dbReference type="EMBL" id="HIQ69290.1"/>
    </source>
</evidence>
<evidence type="ECO:0000256" key="3">
    <source>
        <dbReference type="RuleBase" id="RU361161"/>
    </source>
</evidence>
<dbReference type="SUPFAM" id="SSF51445">
    <property type="entry name" value="(Trans)glycosidases"/>
    <property type="match status" value="1"/>
</dbReference>
<reference evidence="5" key="2">
    <citation type="journal article" date="2021" name="PeerJ">
        <title>Extensive microbial diversity within the chicken gut microbiome revealed by metagenomics and culture.</title>
        <authorList>
            <person name="Gilroy R."/>
            <person name="Ravi A."/>
            <person name="Getino M."/>
            <person name="Pursley I."/>
            <person name="Horton D.L."/>
            <person name="Alikhan N.F."/>
            <person name="Baker D."/>
            <person name="Gharbi K."/>
            <person name="Hall N."/>
            <person name="Watson M."/>
            <person name="Adriaenssens E.M."/>
            <person name="Foster-Nyarko E."/>
            <person name="Jarju S."/>
            <person name="Secka A."/>
            <person name="Antonio M."/>
            <person name="Oren A."/>
            <person name="Chaudhuri R.R."/>
            <person name="La Ragione R."/>
            <person name="Hildebrand F."/>
            <person name="Pallen M.J."/>
        </authorList>
    </citation>
    <scope>NUCLEOTIDE SEQUENCE</scope>
    <source>
        <strain evidence="5">ChiSjej2B20-13462</strain>
    </source>
</reference>
<dbReference type="Gene3D" id="3.20.20.300">
    <property type="entry name" value="Glycoside hydrolase, family 3, N-terminal domain"/>
    <property type="match status" value="1"/>
</dbReference>
<organism evidence="5 6">
    <name type="scientific">Candidatus Avoscillospira stercorigallinarum</name>
    <dbReference type="NCBI Taxonomy" id="2840708"/>
    <lineage>
        <taxon>Bacteria</taxon>
        <taxon>Bacillati</taxon>
        <taxon>Bacillota</taxon>
        <taxon>Clostridia</taxon>
        <taxon>Eubacteriales</taxon>
        <taxon>Oscillospiraceae</taxon>
        <taxon>Oscillospiraceae incertae sedis</taxon>
        <taxon>Candidatus Avoscillospira</taxon>
    </lineage>
</organism>
<reference evidence="5" key="1">
    <citation type="submission" date="2020-10" db="EMBL/GenBank/DDBJ databases">
        <authorList>
            <person name="Gilroy R."/>
        </authorList>
    </citation>
    <scope>NUCLEOTIDE SEQUENCE</scope>
    <source>
        <strain evidence="5">ChiSjej2B20-13462</strain>
    </source>
</reference>
<dbReference type="PANTHER" id="PTHR30620:SF123">
    <property type="entry name" value="BETA-XYLOSIDASE"/>
    <property type="match status" value="1"/>
</dbReference>
<name>A0A9D1CNC0_9FIRM</name>
<dbReference type="EMBL" id="DVFN01000047">
    <property type="protein sequence ID" value="HIQ69290.1"/>
    <property type="molecule type" value="Genomic_DNA"/>
</dbReference>
<comment type="similarity">
    <text evidence="1 3">Belongs to the glycosyl hydrolase 3 family.</text>
</comment>
<dbReference type="SMART" id="SM01217">
    <property type="entry name" value="Fn3_like"/>
    <property type="match status" value="1"/>
</dbReference>
<accession>A0A9D1CNC0</accession>
<evidence type="ECO:0000259" key="4">
    <source>
        <dbReference type="SMART" id="SM01217"/>
    </source>
</evidence>